<organism evidence="2 3">
    <name type="scientific">Lentinus brumalis</name>
    <dbReference type="NCBI Taxonomy" id="2498619"/>
    <lineage>
        <taxon>Eukaryota</taxon>
        <taxon>Fungi</taxon>
        <taxon>Dikarya</taxon>
        <taxon>Basidiomycota</taxon>
        <taxon>Agaricomycotina</taxon>
        <taxon>Agaricomycetes</taxon>
        <taxon>Polyporales</taxon>
        <taxon>Polyporaceae</taxon>
        <taxon>Lentinus</taxon>
    </lineage>
</organism>
<gene>
    <name evidence="2" type="ORF">OH76DRAFT_23686</name>
</gene>
<dbReference type="Proteomes" id="UP000256964">
    <property type="component" value="Unassembled WGS sequence"/>
</dbReference>
<proteinExistence type="predicted"/>
<evidence type="ECO:0000313" key="2">
    <source>
        <dbReference type="EMBL" id="RDX57235.1"/>
    </source>
</evidence>
<reference evidence="2 3" key="1">
    <citation type="journal article" date="2018" name="Biotechnol. Biofuels">
        <title>Integrative visual omics of the white-rot fungus Polyporus brumalis exposes the biotechnological potential of its oxidative enzymes for delignifying raw plant biomass.</title>
        <authorList>
            <person name="Miyauchi S."/>
            <person name="Rancon A."/>
            <person name="Drula E."/>
            <person name="Hage H."/>
            <person name="Chaduli D."/>
            <person name="Favel A."/>
            <person name="Grisel S."/>
            <person name="Henrissat B."/>
            <person name="Herpoel-Gimbert I."/>
            <person name="Ruiz-Duenas F.J."/>
            <person name="Chevret D."/>
            <person name="Hainaut M."/>
            <person name="Lin J."/>
            <person name="Wang M."/>
            <person name="Pangilinan J."/>
            <person name="Lipzen A."/>
            <person name="Lesage-Meessen L."/>
            <person name="Navarro D."/>
            <person name="Riley R."/>
            <person name="Grigoriev I.V."/>
            <person name="Zhou S."/>
            <person name="Raouche S."/>
            <person name="Rosso M.N."/>
        </authorList>
    </citation>
    <scope>NUCLEOTIDE SEQUENCE [LARGE SCALE GENOMIC DNA]</scope>
    <source>
        <strain evidence="2 3">BRFM 1820</strain>
    </source>
</reference>
<evidence type="ECO:0000313" key="3">
    <source>
        <dbReference type="Proteomes" id="UP000256964"/>
    </source>
</evidence>
<protein>
    <submittedName>
        <fullName evidence="2">Uncharacterized protein</fullName>
    </submittedName>
</protein>
<name>A0A371DXH5_9APHY</name>
<evidence type="ECO:0000256" key="1">
    <source>
        <dbReference type="SAM" id="MobiDB-lite"/>
    </source>
</evidence>
<feature type="region of interest" description="Disordered" evidence="1">
    <location>
        <begin position="54"/>
        <end position="74"/>
    </location>
</feature>
<keyword evidence="3" id="KW-1185">Reference proteome</keyword>
<dbReference type="EMBL" id="KZ857379">
    <property type="protein sequence ID" value="RDX57235.1"/>
    <property type="molecule type" value="Genomic_DNA"/>
</dbReference>
<dbReference type="AlphaFoldDB" id="A0A371DXH5"/>
<accession>A0A371DXH5</accession>
<sequence>MHMHTHTHTHTPAPSILSRLPPRSHIAQLSIAYLSLYSIARSIHLPLVSLPPFPSSSSSSRPSPTPIPDRVRSPVSFDFPTPPAPLGVLHFCARAPCTHAHPSLCLDPSTSTHACFLADSPHYLLLTRTLSRTGPVSQSLSIIIVIHHLLSLALVPTVDRNRINLRSAAQVLVYPMPVIHAMYSTMDARPHIIRSCHCHNIRDEKRSQEEKSSTFSTGREAWFGMVQ</sequence>